<feature type="chain" id="PRO_5020938191" evidence="1">
    <location>
        <begin position="18"/>
        <end position="94"/>
    </location>
</feature>
<dbReference type="AlphaFoldDB" id="A0A4R8PMG0"/>
<comment type="caution">
    <text evidence="2">The sequence shown here is derived from an EMBL/GenBank/DDBJ whole genome shotgun (WGS) entry which is preliminary data.</text>
</comment>
<proteinExistence type="predicted"/>
<evidence type="ECO:0000256" key="1">
    <source>
        <dbReference type="SAM" id="SignalP"/>
    </source>
</evidence>
<accession>A0A4R8PMG0</accession>
<gene>
    <name evidence="2" type="ORF">C8035_v004494</name>
</gene>
<sequence>MKLSLFFLATLALGANAANYLCWCTDGGYYSEYYTKLSCWRKYKKYLKYSKANSRDECWRKPGDTLTDWTEGRQPGKDEVAEKVDYKPWELVNV</sequence>
<dbReference type="Proteomes" id="UP000295083">
    <property type="component" value="Unassembled WGS sequence"/>
</dbReference>
<name>A0A4R8PMG0_9PEZI</name>
<evidence type="ECO:0000313" key="3">
    <source>
        <dbReference type="Proteomes" id="UP000295083"/>
    </source>
</evidence>
<protein>
    <submittedName>
        <fullName evidence="2">Uncharacterized protein</fullName>
    </submittedName>
</protein>
<organism evidence="2 3">
    <name type="scientific">Colletotrichum spinosum</name>
    <dbReference type="NCBI Taxonomy" id="1347390"/>
    <lineage>
        <taxon>Eukaryota</taxon>
        <taxon>Fungi</taxon>
        <taxon>Dikarya</taxon>
        <taxon>Ascomycota</taxon>
        <taxon>Pezizomycotina</taxon>
        <taxon>Sordariomycetes</taxon>
        <taxon>Hypocreomycetidae</taxon>
        <taxon>Glomerellales</taxon>
        <taxon>Glomerellaceae</taxon>
        <taxon>Colletotrichum</taxon>
        <taxon>Colletotrichum orbiculare species complex</taxon>
    </lineage>
</organism>
<evidence type="ECO:0000313" key="2">
    <source>
        <dbReference type="EMBL" id="TDZ13584.1"/>
    </source>
</evidence>
<dbReference type="EMBL" id="QAPG01010712">
    <property type="protein sequence ID" value="TDZ13584.1"/>
    <property type="molecule type" value="Genomic_DNA"/>
</dbReference>
<keyword evidence="1" id="KW-0732">Signal</keyword>
<keyword evidence="3" id="KW-1185">Reference proteome</keyword>
<feature type="signal peptide" evidence="1">
    <location>
        <begin position="1"/>
        <end position="17"/>
    </location>
</feature>
<reference evidence="2 3" key="1">
    <citation type="submission" date="2018-11" db="EMBL/GenBank/DDBJ databases">
        <title>Genome sequence and assembly of Colletotrichum spinosum.</title>
        <authorList>
            <person name="Gan P."/>
            <person name="Shirasu K."/>
        </authorList>
    </citation>
    <scope>NUCLEOTIDE SEQUENCE [LARGE SCALE GENOMIC DNA]</scope>
    <source>
        <strain evidence="2 3">CBS 515.97</strain>
    </source>
</reference>